<reference evidence="1 3" key="1">
    <citation type="submission" date="2020-01" db="EMBL/GenBank/DDBJ databases">
        <authorList>
            <consortium name="DOE Joint Genome Institute"/>
            <person name="Haridas S."/>
            <person name="Albert R."/>
            <person name="Binder M."/>
            <person name="Bloem J."/>
            <person name="Labutti K."/>
            <person name="Salamov A."/>
            <person name="Andreopoulos B."/>
            <person name="Baker S.E."/>
            <person name="Barry K."/>
            <person name="Bills G."/>
            <person name="Bluhm B.H."/>
            <person name="Cannon C."/>
            <person name="Castanera R."/>
            <person name="Culley D.E."/>
            <person name="Daum C."/>
            <person name="Ezra D."/>
            <person name="Gonzalez J.B."/>
            <person name="Henrissat B."/>
            <person name="Kuo A."/>
            <person name="Liang C."/>
            <person name="Lipzen A."/>
            <person name="Lutzoni F."/>
            <person name="Magnuson J."/>
            <person name="Mondo S."/>
            <person name="Nolan M."/>
            <person name="Ohm R."/>
            <person name="Pangilinan J."/>
            <person name="Park H.-J."/>
            <person name="Ramirez L."/>
            <person name="Alfaro M."/>
            <person name="Sun H."/>
            <person name="Tritt A."/>
            <person name="Yoshinaga Y."/>
            <person name="Zwiers L.-H."/>
            <person name="Turgeon B.G."/>
            <person name="Goodwin S.B."/>
            <person name="Spatafora J.W."/>
            <person name="Crous P.W."/>
            <person name="Grigoriev I.V."/>
        </authorList>
    </citation>
    <scope>NUCLEOTIDE SEQUENCE</scope>
    <source>
        <strain evidence="1 3">CBS 781.70</strain>
    </source>
</reference>
<protein>
    <recommendedName>
        <fullName evidence="4">Protein kinase domain-containing protein</fullName>
    </recommendedName>
</protein>
<keyword evidence="2" id="KW-1185">Reference proteome</keyword>
<dbReference type="RefSeq" id="XP_033536388.1">
    <property type="nucleotide sequence ID" value="XM_033682284.1"/>
</dbReference>
<name>A0A6G1G9J8_9PEZI</name>
<gene>
    <name evidence="1 3" type="ORF">P152DRAFT_498345</name>
</gene>
<sequence>MDSGSSVLLFHHRQILTEAEACEIWRKHRHPNIAQYLVSVVRDGRIIRLGSVKDPTTLSQMLNDGMSFNRSACLQGIQAGTSHMHNLGLGHNDFRPIKHRDRWRYSGNY</sequence>
<dbReference type="InterPro" id="IPR011009">
    <property type="entry name" value="Kinase-like_dom_sf"/>
</dbReference>
<dbReference type="Proteomes" id="UP000504638">
    <property type="component" value="Unplaced"/>
</dbReference>
<dbReference type="AlphaFoldDB" id="A0A6G1G9J8"/>
<evidence type="ECO:0000313" key="2">
    <source>
        <dbReference type="Proteomes" id="UP000504638"/>
    </source>
</evidence>
<evidence type="ECO:0008006" key="4">
    <source>
        <dbReference type="Google" id="ProtNLM"/>
    </source>
</evidence>
<evidence type="ECO:0000313" key="3">
    <source>
        <dbReference type="RefSeq" id="XP_033536388.1"/>
    </source>
</evidence>
<dbReference type="OrthoDB" id="4062651at2759"/>
<reference evidence="3" key="2">
    <citation type="submission" date="2020-04" db="EMBL/GenBank/DDBJ databases">
        <authorList>
            <consortium name="NCBI Genome Project"/>
        </authorList>
    </citation>
    <scope>NUCLEOTIDE SEQUENCE</scope>
    <source>
        <strain evidence="3">CBS 781.70</strain>
    </source>
</reference>
<dbReference type="GeneID" id="54422854"/>
<organism evidence="1">
    <name type="scientific">Eremomyces bilateralis CBS 781.70</name>
    <dbReference type="NCBI Taxonomy" id="1392243"/>
    <lineage>
        <taxon>Eukaryota</taxon>
        <taxon>Fungi</taxon>
        <taxon>Dikarya</taxon>
        <taxon>Ascomycota</taxon>
        <taxon>Pezizomycotina</taxon>
        <taxon>Dothideomycetes</taxon>
        <taxon>Dothideomycetes incertae sedis</taxon>
        <taxon>Eremomycetales</taxon>
        <taxon>Eremomycetaceae</taxon>
        <taxon>Eremomyces</taxon>
    </lineage>
</organism>
<reference evidence="3" key="3">
    <citation type="submission" date="2025-04" db="UniProtKB">
        <authorList>
            <consortium name="RefSeq"/>
        </authorList>
    </citation>
    <scope>IDENTIFICATION</scope>
    <source>
        <strain evidence="3">CBS 781.70</strain>
    </source>
</reference>
<evidence type="ECO:0000313" key="1">
    <source>
        <dbReference type="EMBL" id="KAF1814757.1"/>
    </source>
</evidence>
<proteinExistence type="predicted"/>
<dbReference type="SUPFAM" id="SSF56112">
    <property type="entry name" value="Protein kinase-like (PK-like)"/>
    <property type="match status" value="1"/>
</dbReference>
<dbReference type="EMBL" id="ML975152">
    <property type="protein sequence ID" value="KAF1814757.1"/>
    <property type="molecule type" value="Genomic_DNA"/>
</dbReference>
<accession>A0A6G1G9J8</accession>